<dbReference type="STRING" id="680198.SCAB_85131"/>
<name>C9Z1H5_STRSW</name>
<evidence type="ECO:0000313" key="3">
    <source>
        <dbReference type="Proteomes" id="UP000001444"/>
    </source>
</evidence>
<dbReference type="HOGENOM" id="CLU_1000859_0_0_11"/>
<proteinExistence type="predicted"/>
<feature type="compositionally biased region" description="Basic and acidic residues" evidence="1">
    <location>
        <begin position="42"/>
        <end position="65"/>
    </location>
</feature>
<dbReference type="AlphaFoldDB" id="C9Z1H5"/>
<gene>
    <name evidence="2" type="ordered locus">SCAB_85131</name>
</gene>
<protein>
    <submittedName>
        <fullName evidence="2">Uncharacterized protein</fullName>
    </submittedName>
</protein>
<feature type="compositionally biased region" description="Low complexity" evidence="1">
    <location>
        <begin position="199"/>
        <end position="209"/>
    </location>
</feature>
<organism evidence="2 3">
    <name type="scientific">Streptomyces scabiei (strain 87.22)</name>
    <dbReference type="NCBI Taxonomy" id="680198"/>
    <lineage>
        <taxon>Bacteria</taxon>
        <taxon>Bacillati</taxon>
        <taxon>Actinomycetota</taxon>
        <taxon>Actinomycetes</taxon>
        <taxon>Kitasatosporales</taxon>
        <taxon>Streptomycetaceae</taxon>
        <taxon>Streptomyces</taxon>
    </lineage>
</organism>
<sequence length="278" mass="28422">MPAGAAEHDERLPAGTLHPPAHGGDVAGQRRTRRGAGLGPQHDGHRAEPLDRRGERLGGDGRAEHPGGYAEFAERRAERLQRQAVLFAGHAGQDDGAGGGGVVTGRGCPGMAAQGGGDVPGQQVFHLHVTVAGRGPLAAHRVQGRHHHVLPGRRQPVPLDGPGQQVLHGRGVEAYGGAGEAPALLAGAPRGRRPGGPGAAPVGQRRSPGSLLRLALRRGRGPRTCHACRLARGQSGGRQPAHLLQHRHVPRAPAPVPAVSADLGPDAVAAVPGPQRGG</sequence>
<dbReference type="EMBL" id="FN554889">
    <property type="protein sequence ID" value="CBG75458.1"/>
    <property type="molecule type" value="Genomic_DNA"/>
</dbReference>
<feature type="compositionally biased region" description="Basic and acidic residues" evidence="1">
    <location>
        <begin position="1"/>
        <end position="12"/>
    </location>
</feature>
<dbReference type="Proteomes" id="UP000001444">
    <property type="component" value="Chromosome"/>
</dbReference>
<evidence type="ECO:0000256" key="1">
    <source>
        <dbReference type="SAM" id="MobiDB-lite"/>
    </source>
</evidence>
<feature type="region of interest" description="Disordered" evidence="1">
    <location>
        <begin position="252"/>
        <end position="278"/>
    </location>
</feature>
<reference evidence="2 3" key="1">
    <citation type="journal article" date="2010" name="Mol. Plant Microbe Interact.">
        <title>Streptomyces scabies 87-22 contains a coronafacic acid-like biosynthetic cluster that contributes to plant-microbe interactions.</title>
        <authorList>
            <person name="Bignell D.R."/>
            <person name="Seipke R.F."/>
            <person name="Huguet-Tapia J.C."/>
            <person name="Chambers A.H."/>
            <person name="Parry R.J."/>
            <person name="Loria R."/>
        </authorList>
    </citation>
    <scope>NUCLEOTIDE SEQUENCE [LARGE SCALE GENOMIC DNA]</scope>
    <source>
        <strain evidence="2 3">87.22</strain>
    </source>
</reference>
<keyword evidence="3" id="KW-1185">Reference proteome</keyword>
<dbReference type="KEGG" id="scb:SCAB_85131"/>
<feature type="region of interest" description="Disordered" evidence="1">
    <location>
        <begin position="1"/>
        <end position="67"/>
    </location>
</feature>
<evidence type="ECO:0000313" key="2">
    <source>
        <dbReference type="EMBL" id="CBG75458.1"/>
    </source>
</evidence>
<accession>C9Z1H5</accession>
<feature type="region of interest" description="Disordered" evidence="1">
    <location>
        <begin position="183"/>
        <end position="209"/>
    </location>
</feature>